<protein>
    <submittedName>
        <fullName evidence="1">Uncharacterized protein</fullName>
    </submittedName>
</protein>
<gene>
    <name evidence="1" type="ORF">EDD18DRAFT_1195250</name>
</gene>
<organism evidence="1 2">
    <name type="scientific">Armillaria luteobubalina</name>
    <dbReference type="NCBI Taxonomy" id="153913"/>
    <lineage>
        <taxon>Eukaryota</taxon>
        <taxon>Fungi</taxon>
        <taxon>Dikarya</taxon>
        <taxon>Basidiomycota</taxon>
        <taxon>Agaricomycotina</taxon>
        <taxon>Agaricomycetes</taxon>
        <taxon>Agaricomycetidae</taxon>
        <taxon>Agaricales</taxon>
        <taxon>Marasmiineae</taxon>
        <taxon>Physalacriaceae</taxon>
        <taxon>Armillaria</taxon>
    </lineage>
</organism>
<accession>A0AA39PL80</accession>
<dbReference type="EMBL" id="JAUEPU010000048">
    <property type="protein sequence ID" value="KAK0485614.1"/>
    <property type="molecule type" value="Genomic_DNA"/>
</dbReference>
<proteinExistence type="predicted"/>
<dbReference type="Proteomes" id="UP001175228">
    <property type="component" value="Unassembled WGS sequence"/>
</dbReference>
<keyword evidence="2" id="KW-1185">Reference proteome</keyword>
<evidence type="ECO:0000313" key="2">
    <source>
        <dbReference type="Proteomes" id="UP001175228"/>
    </source>
</evidence>
<sequence>MPPRIYHRCILRQNKGTKGNSKCGYCLWAFFSFVPLFCIDFPPQSCQAIPVSRLVDTEVLIHDHPSVRLNRNLLDYDKRHDNGCIVLVLLARDRPSSGSRAIYRGRAHEIDTFGHLTRYFMSLSPAPPKYPISNCRNWGIEPDYLGSMMAVTPIPSMGEPVPFIDCFLAAYNQECTIAQTPGGLESLFQKTFSHNRRFGLQGIGLCV</sequence>
<comment type="caution">
    <text evidence="1">The sequence shown here is derived from an EMBL/GenBank/DDBJ whole genome shotgun (WGS) entry which is preliminary data.</text>
</comment>
<dbReference type="AlphaFoldDB" id="A0AA39PL80"/>
<name>A0AA39PL80_9AGAR</name>
<evidence type="ECO:0000313" key="1">
    <source>
        <dbReference type="EMBL" id="KAK0485614.1"/>
    </source>
</evidence>
<reference evidence="1" key="1">
    <citation type="submission" date="2023-06" db="EMBL/GenBank/DDBJ databases">
        <authorList>
            <consortium name="Lawrence Berkeley National Laboratory"/>
            <person name="Ahrendt S."/>
            <person name="Sahu N."/>
            <person name="Indic B."/>
            <person name="Wong-Bajracharya J."/>
            <person name="Merenyi Z."/>
            <person name="Ke H.-M."/>
            <person name="Monk M."/>
            <person name="Kocsube S."/>
            <person name="Drula E."/>
            <person name="Lipzen A."/>
            <person name="Balint B."/>
            <person name="Henrissat B."/>
            <person name="Andreopoulos B."/>
            <person name="Martin F.M."/>
            <person name="Harder C.B."/>
            <person name="Rigling D."/>
            <person name="Ford K.L."/>
            <person name="Foster G.D."/>
            <person name="Pangilinan J."/>
            <person name="Papanicolaou A."/>
            <person name="Barry K."/>
            <person name="LaButti K."/>
            <person name="Viragh M."/>
            <person name="Koriabine M."/>
            <person name="Yan M."/>
            <person name="Riley R."/>
            <person name="Champramary S."/>
            <person name="Plett K.L."/>
            <person name="Tsai I.J."/>
            <person name="Slot J."/>
            <person name="Sipos G."/>
            <person name="Plett J."/>
            <person name="Nagy L.G."/>
            <person name="Grigoriev I.V."/>
        </authorList>
    </citation>
    <scope>NUCLEOTIDE SEQUENCE</scope>
    <source>
        <strain evidence="1">HWK02</strain>
    </source>
</reference>